<dbReference type="GO" id="GO:0016020">
    <property type="term" value="C:membrane"/>
    <property type="evidence" value="ECO:0007669"/>
    <property type="project" value="UniProtKB-SubCell"/>
</dbReference>
<evidence type="ECO:0000313" key="8">
    <source>
        <dbReference type="Proteomes" id="UP000282971"/>
    </source>
</evidence>
<dbReference type="RefSeq" id="WP_127740736.1">
    <property type="nucleotide sequence ID" value="NZ_SACN01000001.1"/>
</dbReference>
<reference evidence="7 8" key="1">
    <citation type="submission" date="2019-01" db="EMBL/GenBank/DDBJ databases">
        <authorList>
            <person name="Chen W.-M."/>
        </authorList>
    </citation>
    <scope>NUCLEOTIDE SEQUENCE [LARGE SCALE GENOMIC DNA]</scope>
    <source>
        <strain evidence="7 8">CCP-7</strain>
    </source>
</reference>
<evidence type="ECO:0000256" key="4">
    <source>
        <dbReference type="ARBA" id="ARBA00022989"/>
    </source>
</evidence>
<evidence type="ECO:0000256" key="3">
    <source>
        <dbReference type="ARBA" id="ARBA00022692"/>
    </source>
</evidence>
<dbReference type="OrthoDB" id="9805314at2"/>
<feature type="transmembrane region" description="Helical" evidence="6">
    <location>
        <begin position="219"/>
        <end position="237"/>
    </location>
</feature>
<name>A0A437M5M0_9SPHN</name>
<evidence type="ECO:0000256" key="6">
    <source>
        <dbReference type="SAM" id="Phobius"/>
    </source>
</evidence>
<dbReference type="Pfam" id="PF03741">
    <property type="entry name" value="TerC"/>
    <property type="match status" value="1"/>
</dbReference>
<organism evidence="7 8">
    <name type="scientific">Sphingomonas crocodyli</name>
    <dbReference type="NCBI Taxonomy" id="1979270"/>
    <lineage>
        <taxon>Bacteria</taxon>
        <taxon>Pseudomonadati</taxon>
        <taxon>Pseudomonadota</taxon>
        <taxon>Alphaproteobacteria</taxon>
        <taxon>Sphingomonadales</taxon>
        <taxon>Sphingomonadaceae</taxon>
        <taxon>Sphingomonas</taxon>
    </lineage>
</organism>
<feature type="transmembrane region" description="Helical" evidence="6">
    <location>
        <begin position="160"/>
        <end position="179"/>
    </location>
</feature>
<dbReference type="EMBL" id="SACN01000001">
    <property type="protein sequence ID" value="RVT92784.1"/>
    <property type="molecule type" value="Genomic_DNA"/>
</dbReference>
<feature type="transmembrane region" description="Helical" evidence="6">
    <location>
        <begin position="14"/>
        <end position="38"/>
    </location>
</feature>
<keyword evidence="4 6" id="KW-1133">Transmembrane helix</keyword>
<protein>
    <submittedName>
        <fullName evidence="7">TerC family protein</fullName>
    </submittedName>
</protein>
<comment type="subcellular location">
    <subcellularLocation>
        <location evidence="1">Membrane</location>
        <topology evidence="1">Multi-pass membrane protein</topology>
    </subcellularLocation>
</comment>
<dbReference type="PANTHER" id="PTHR30238:SF4">
    <property type="entry name" value="SLL1022 PROTEIN"/>
    <property type="match status" value="1"/>
</dbReference>
<comment type="caution">
    <text evidence="7">The sequence shown here is derived from an EMBL/GenBank/DDBJ whole genome shotgun (WGS) entry which is preliminary data.</text>
</comment>
<evidence type="ECO:0000256" key="2">
    <source>
        <dbReference type="ARBA" id="ARBA00007511"/>
    </source>
</evidence>
<dbReference type="AlphaFoldDB" id="A0A437M5M0"/>
<sequence>MTDLFAILADPTNLVALAALVTMEVVLGIDNLIFISILTNKLPEAMRGKARTIGIALALGLRLVLLSFVAFIVTLTKPLFEAFGHGFSWRDLILIAGGLFLVWKATKEIHHNVDANSGDDMFEKKGPGPSFGAAIFQIILLDLVFSIDSIITAVGMTDHVPIMFIAVISAVTVMLLASAPLARFIEKNPTVVMLALAFLFMIGMTLIAEGSGVHVPKGYIYAAMAFSALVEALNIFARRRRAKAG</sequence>
<proteinExistence type="inferred from homology"/>
<feature type="transmembrane region" description="Helical" evidence="6">
    <location>
        <begin position="191"/>
        <end position="207"/>
    </location>
</feature>
<feature type="transmembrane region" description="Helical" evidence="6">
    <location>
        <begin position="131"/>
        <end position="154"/>
    </location>
</feature>
<gene>
    <name evidence="7" type="ORF">EOD43_02370</name>
</gene>
<dbReference type="PANTHER" id="PTHR30238">
    <property type="entry name" value="MEMBRANE BOUND PREDICTED REDOX MODULATOR"/>
    <property type="match status" value="1"/>
</dbReference>
<evidence type="ECO:0000256" key="5">
    <source>
        <dbReference type="ARBA" id="ARBA00023136"/>
    </source>
</evidence>
<feature type="transmembrane region" description="Helical" evidence="6">
    <location>
        <begin position="87"/>
        <end position="103"/>
    </location>
</feature>
<accession>A0A437M5M0</accession>
<comment type="similarity">
    <text evidence="2">Belongs to the TerC family.</text>
</comment>
<keyword evidence="5 6" id="KW-0472">Membrane</keyword>
<dbReference type="Proteomes" id="UP000282971">
    <property type="component" value="Unassembled WGS sequence"/>
</dbReference>
<dbReference type="InterPro" id="IPR005496">
    <property type="entry name" value="Integral_membrane_TerC"/>
</dbReference>
<keyword evidence="3 6" id="KW-0812">Transmembrane</keyword>
<keyword evidence="8" id="KW-1185">Reference proteome</keyword>
<feature type="transmembrane region" description="Helical" evidence="6">
    <location>
        <begin position="50"/>
        <end position="75"/>
    </location>
</feature>
<evidence type="ECO:0000256" key="1">
    <source>
        <dbReference type="ARBA" id="ARBA00004141"/>
    </source>
</evidence>
<evidence type="ECO:0000313" key="7">
    <source>
        <dbReference type="EMBL" id="RVT92784.1"/>
    </source>
</evidence>